<name>A0AAQ3M570_9PEZI</name>
<dbReference type="Proteomes" id="UP001303373">
    <property type="component" value="Chromosome 6"/>
</dbReference>
<dbReference type="Gene3D" id="1.10.260.80">
    <property type="match status" value="1"/>
</dbReference>
<evidence type="ECO:0000313" key="2">
    <source>
        <dbReference type="Proteomes" id="UP001303373"/>
    </source>
</evidence>
<dbReference type="EMBL" id="CP138585">
    <property type="protein sequence ID" value="WPH01458.1"/>
    <property type="molecule type" value="Genomic_DNA"/>
</dbReference>
<organism evidence="1 2">
    <name type="scientific">Acrodontium crateriforme</name>
    <dbReference type="NCBI Taxonomy" id="150365"/>
    <lineage>
        <taxon>Eukaryota</taxon>
        <taxon>Fungi</taxon>
        <taxon>Dikarya</taxon>
        <taxon>Ascomycota</taxon>
        <taxon>Pezizomycotina</taxon>
        <taxon>Dothideomycetes</taxon>
        <taxon>Dothideomycetidae</taxon>
        <taxon>Mycosphaerellales</taxon>
        <taxon>Teratosphaeriaceae</taxon>
        <taxon>Acrodontium</taxon>
    </lineage>
</organism>
<dbReference type="Gene3D" id="3.40.50.1000">
    <property type="entry name" value="HAD superfamily/HAD-like"/>
    <property type="match status" value="1"/>
</dbReference>
<keyword evidence="2" id="KW-1185">Reference proteome</keyword>
<evidence type="ECO:0000313" key="1">
    <source>
        <dbReference type="EMBL" id="WPH01458.1"/>
    </source>
</evidence>
<dbReference type="InterPro" id="IPR023214">
    <property type="entry name" value="HAD_sf"/>
</dbReference>
<gene>
    <name evidence="1" type="ORF">R9X50_00430400</name>
</gene>
<dbReference type="AlphaFoldDB" id="A0AAQ3M570"/>
<protein>
    <submittedName>
        <fullName evidence="1">Hydrolase</fullName>
    </submittedName>
</protein>
<dbReference type="SFLD" id="SFLDS00003">
    <property type="entry name" value="Haloacid_Dehalogenase"/>
    <property type="match status" value="1"/>
</dbReference>
<keyword evidence="1" id="KW-0378">Hydrolase</keyword>
<dbReference type="Pfam" id="PF00702">
    <property type="entry name" value="Hydrolase"/>
    <property type="match status" value="1"/>
</dbReference>
<dbReference type="SFLD" id="SFLDG01129">
    <property type="entry name" value="C1.5:_HAD__Beta-PGM__Phosphata"/>
    <property type="match status" value="1"/>
</dbReference>
<reference evidence="1 2" key="1">
    <citation type="submission" date="2023-11" db="EMBL/GenBank/DDBJ databases">
        <title>An acidophilic fungus is an integral part of prey digestion in a carnivorous sundew plant.</title>
        <authorList>
            <person name="Tsai I.J."/>
        </authorList>
    </citation>
    <scope>NUCLEOTIDE SEQUENCE [LARGE SCALE GENOMIC DNA]</scope>
    <source>
        <strain evidence="1">169a</strain>
    </source>
</reference>
<dbReference type="SUPFAM" id="SSF56784">
    <property type="entry name" value="HAD-like"/>
    <property type="match status" value="1"/>
</dbReference>
<dbReference type="InterPro" id="IPR036412">
    <property type="entry name" value="HAD-like_sf"/>
</dbReference>
<proteinExistence type="predicted"/>
<dbReference type="PANTHER" id="PTHR43885:SF1">
    <property type="entry name" value="SUPERFAMILY HYDROLASE, PUTATIVE (AFU_ORTHOLOGUE AFUA_4G13290)-RELATED"/>
    <property type="match status" value="1"/>
</dbReference>
<sequence length="283" mass="31232">MPPRLGTSIARSCILTKWPRYTATESNFIVPSRLHSNSMASTIAVKRASHRFKPLLSDVQPHSEGSLQLRGIVFDMDGTLCKPQNYMFGQMRAAVSIPPSSDILDHIHGLPEVEQEAAMAKIRAIEREAMGNQEAQPGLVTLMEFLDEHKVLKAICTRNFDAPVNHLLTTHVPAHIQQFSPVVTREFRPPKPSPAGILHIAKAWNILDSASIPATPALERPLPIIMVGDSIDDMLAGRNAGAMTVLLRSEGKEELERHESTDVVIERLDDLIPLLEKGLEAQV</sequence>
<dbReference type="PANTHER" id="PTHR43885">
    <property type="entry name" value="HALOACID DEHALOGENASE-LIKE HYDROLASE"/>
    <property type="match status" value="1"/>
</dbReference>
<accession>A0AAQ3M570</accession>
<dbReference type="GO" id="GO:0016787">
    <property type="term" value="F:hydrolase activity"/>
    <property type="evidence" value="ECO:0007669"/>
    <property type="project" value="UniProtKB-KW"/>
</dbReference>